<evidence type="ECO:0000256" key="1">
    <source>
        <dbReference type="SAM" id="MobiDB-lite"/>
    </source>
</evidence>
<dbReference type="AlphaFoldDB" id="A0A2P2QN09"/>
<name>A0A2P2QN09_RHIMU</name>
<protein>
    <submittedName>
        <fullName evidence="2">Uncharacterized protein</fullName>
    </submittedName>
</protein>
<sequence length="24" mass="2755">MMNNRCPRKQSLAKPKSPQSRIIA</sequence>
<reference evidence="2" key="1">
    <citation type="submission" date="2018-02" db="EMBL/GenBank/DDBJ databases">
        <title>Rhizophora mucronata_Transcriptome.</title>
        <authorList>
            <person name="Meera S.P."/>
            <person name="Sreeshan A."/>
            <person name="Augustine A."/>
        </authorList>
    </citation>
    <scope>NUCLEOTIDE SEQUENCE</scope>
    <source>
        <tissue evidence="2">Leaf</tissue>
    </source>
</reference>
<dbReference type="EMBL" id="GGEC01087918">
    <property type="protein sequence ID" value="MBX68402.1"/>
    <property type="molecule type" value="Transcribed_RNA"/>
</dbReference>
<proteinExistence type="predicted"/>
<organism evidence="2">
    <name type="scientific">Rhizophora mucronata</name>
    <name type="common">Asiatic mangrove</name>
    <dbReference type="NCBI Taxonomy" id="61149"/>
    <lineage>
        <taxon>Eukaryota</taxon>
        <taxon>Viridiplantae</taxon>
        <taxon>Streptophyta</taxon>
        <taxon>Embryophyta</taxon>
        <taxon>Tracheophyta</taxon>
        <taxon>Spermatophyta</taxon>
        <taxon>Magnoliopsida</taxon>
        <taxon>eudicotyledons</taxon>
        <taxon>Gunneridae</taxon>
        <taxon>Pentapetalae</taxon>
        <taxon>rosids</taxon>
        <taxon>fabids</taxon>
        <taxon>Malpighiales</taxon>
        <taxon>Rhizophoraceae</taxon>
        <taxon>Rhizophora</taxon>
    </lineage>
</organism>
<evidence type="ECO:0000313" key="2">
    <source>
        <dbReference type="EMBL" id="MBX68402.1"/>
    </source>
</evidence>
<accession>A0A2P2QN09</accession>
<feature type="region of interest" description="Disordered" evidence="1">
    <location>
        <begin position="1"/>
        <end position="24"/>
    </location>
</feature>